<dbReference type="SMART" id="SM00304">
    <property type="entry name" value="HAMP"/>
    <property type="match status" value="1"/>
</dbReference>
<evidence type="ECO:0000256" key="3">
    <source>
        <dbReference type="ARBA" id="ARBA00022553"/>
    </source>
</evidence>
<reference evidence="15" key="1">
    <citation type="journal article" date="2021" name="PeerJ">
        <title>Extensive microbial diversity within the chicken gut microbiome revealed by metagenomics and culture.</title>
        <authorList>
            <person name="Gilroy R."/>
            <person name="Ravi A."/>
            <person name="Getino M."/>
            <person name="Pursley I."/>
            <person name="Horton D.L."/>
            <person name="Alikhan N.F."/>
            <person name="Baker D."/>
            <person name="Gharbi K."/>
            <person name="Hall N."/>
            <person name="Watson M."/>
            <person name="Adriaenssens E.M."/>
            <person name="Foster-Nyarko E."/>
            <person name="Jarju S."/>
            <person name="Secka A."/>
            <person name="Antonio M."/>
            <person name="Oren A."/>
            <person name="Chaudhuri R.R."/>
            <person name="La Ragione R."/>
            <person name="Hildebrand F."/>
            <person name="Pallen M.J."/>
        </authorList>
    </citation>
    <scope>NUCLEOTIDE SEQUENCE</scope>
    <source>
        <strain evidence="15">ChiSjej5B23-16112</strain>
    </source>
</reference>
<feature type="domain" description="HAMP" evidence="14">
    <location>
        <begin position="300"/>
        <end position="352"/>
    </location>
</feature>
<dbReference type="RefSeq" id="WP_281725819.1">
    <property type="nucleotide sequence ID" value="NZ_CALKQL010000042.1"/>
</dbReference>
<organism evidence="15 16">
    <name type="scientific">Lachnoclostridium phocaeense</name>
    <dbReference type="NCBI Taxonomy" id="1871021"/>
    <lineage>
        <taxon>Bacteria</taxon>
        <taxon>Bacillati</taxon>
        <taxon>Bacillota</taxon>
        <taxon>Clostridia</taxon>
        <taxon>Lachnospirales</taxon>
        <taxon>Lachnospiraceae</taxon>
    </lineage>
</organism>
<evidence type="ECO:0000256" key="1">
    <source>
        <dbReference type="ARBA" id="ARBA00004651"/>
    </source>
</evidence>
<comment type="subcellular location">
    <subcellularLocation>
        <location evidence="1">Cell membrane</location>
        <topology evidence="1">Multi-pass membrane protein</topology>
    </subcellularLocation>
</comment>
<evidence type="ECO:0000256" key="5">
    <source>
        <dbReference type="ARBA" id="ARBA00022692"/>
    </source>
</evidence>
<evidence type="ECO:0000256" key="13">
    <source>
        <dbReference type="SAM" id="Phobius"/>
    </source>
</evidence>
<evidence type="ECO:0000256" key="6">
    <source>
        <dbReference type="ARBA" id="ARBA00022741"/>
    </source>
</evidence>
<keyword evidence="3" id="KW-0597">Phosphoprotein</keyword>
<dbReference type="GO" id="GO:0005524">
    <property type="term" value="F:ATP binding"/>
    <property type="evidence" value="ECO:0007669"/>
    <property type="project" value="UniProtKB-KW"/>
</dbReference>
<dbReference type="Pfam" id="PF02518">
    <property type="entry name" value="HATPase_c"/>
    <property type="match status" value="1"/>
</dbReference>
<evidence type="ECO:0000256" key="4">
    <source>
        <dbReference type="ARBA" id="ARBA00022679"/>
    </source>
</evidence>
<dbReference type="PROSITE" id="PS50885">
    <property type="entry name" value="HAMP"/>
    <property type="match status" value="1"/>
</dbReference>
<dbReference type="PANTHER" id="PTHR34220:SF11">
    <property type="entry name" value="SENSOR PROTEIN KINASE HPTS"/>
    <property type="match status" value="1"/>
</dbReference>
<reference evidence="15" key="2">
    <citation type="submission" date="2021-09" db="EMBL/GenBank/DDBJ databases">
        <authorList>
            <person name="Gilroy R."/>
        </authorList>
    </citation>
    <scope>NUCLEOTIDE SEQUENCE</scope>
    <source>
        <strain evidence="15">ChiSjej5B23-16112</strain>
    </source>
</reference>
<evidence type="ECO:0000313" key="16">
    <source>
        <dbReference type="Proteomes" id="UP000769156"/>
    </source>
</evidence>
<dbReference type="Gene3D" id="6.10.340.10">
    <property type="match status" value="1"/>
</dbReference>
<dbReference type="AlphaFoldDB" id="A0A921HZS8"/>
<feature type="compositionally biased region" description="Basic and acidic residues" evidence="12">
    <location>
        <begin position="570"/>
        <end position="582"/>
    </location>
</feature>
<dbReference type="Pfam" id="PF06580">
    <property type="entry name" value="His_kinase"/>
    <property type="match status" value="1"/>
</dbReference>
<keyword evidence="8" id="KW-0067">ATP-binding</keyword>
<keyword evidence="5 13" id="KW-0812">Transmembrane</keyword>
<evidence type="ECO:0000313" key="15">
    <source>
        <dbReference type="EMBL" id="HJF93344.1"/>
    </source>
</evidence>
<dbReference type="InterPro" id="IPR003594">
    <property type="entry name" value="HATPase_dom"/>
</dbReference>
<evidence type="ECO:0000256" key="11">
    <source>
        <dbReference type="ARBA" id="ARBA00023136"/>
    </source>
</evidence>
<keyword evidence="7 15" id="KW-0418">Kinase</keyword>
<dbReference type="GO" id="GO:0000155">
    <property type="term" value="F:phosphorelay sensor kinase activity"/>
    <property type="evidence" value="ECO:0007669"/>
    <property type="project" value="InterPro"/>
</dbReference>
<keyword evidence="6" id="KW-0547">Nucleotide-binding</keyword>
<gene>
    <name evidence="15" type="ORF">K8V82_00940</name>
</gene>
<evidence type="ECO:0000256" key="7">
    <source>
        <dbReference type="ARBA" id="ARBA00022777"/>
    </source>
</evidence>
<keyword evidence="2" id="KW-1003">Cell membrane</keyword>
<evidence type="ECO:0000256" key="9">
    <source>
        <dbReference type="ARBA" id="ARBA00022989"/>
    </source>
</evidence>
<accession>A0A921HZS8</accession>
<dbReference type="GO" id="GO:0005886">
    <property type="term" value="C:plasma membrane"/>
    <property type="evidence" value="ECO:0007669"/>
    <property type="project" value="UniProtKB-SubCell"/>
</dbReference>
<protein>
    <submittedName>
        <fullName evidence="15">Sensor histidine kinase</fullName>
    </submittedName>
</protein>
<dbReference type="PANTHER" id="PTHR34220">
    <property type="entry name" value="SENSOR HISTIDINE KINASE YPDA"/>
    <property type="match status" value="1"/>
</dbReference>
<keyword evidence="10" id="KW-0902">Two-component regulatory system</keyword>
<feature type="region of interest" description="Disordered" evidence="12">
    <location>
        <begin position="563"/>
        <end position="582"/>
    </location>
</feature>
<dbReference type="CDD" id="cd06225">
    <property type="entry name" value="HAMP"/>
    <property type="match status" value="1"/>
</dbReference>
<sequence length="582" mass="65692">MKKERSFQRKLLPIILLLAAVPLFLFSILALVSLRSILIDRYQDQVDSDLDQTEKLLNITLDRYRDALVAAGTDEKFCLAVQKVLEGQEPEAESRGEVEELLGRICRQSTEAAGMTLVLENGDSFYYDVSAASGPEGGWMEEAMAACEGWKEDTDFSFCCPVPDEIQTGTGSIHIFGVFCRIVSPVDGEREGTLVVWLDEKVLRNTLAGEDGIRSFISDGDIVISATDPGDIGGKPEELSRGDYYVQSMIQEDTGWKITELYSLEMYHYTLFSQLAFEVLIAVAVMVILAVMAYLMSVPLVRSVRNIAGAMAAAREGDFSVRVEENPKSPYELNRIAEGFNDMAEQTGRLIVQLKQSAEEQKNAELQALEAQIDPHFLYNTLDTINWKAIEKNEMEISEMVGALADILRYSVINAGEESSIRSELYWLEQYVLLQQEKLGKEIKIKVEASERIQNMRIHKLLLQPFVENSIRYGFRGKEGECCLYIRMTCEDGFLHILLEDNGRGMDEETLDRLNDGTQTWSGHVGVENVRKRLRLYYSEQAYLHFESRQGESASVHIYVPIPEGEGDTYEDRDRGRRGGHP</sequence>
<evidence type="ECO:0000256" key="10">
    <source>
        <dbReference type="ARBA" id="ARBA00023012"/>
    </source>
</evidence>
<keyword evidence="9 13" id="KW-1133">Transmembrane helix</keyword>
<dbReference type="EMBL" id="DYVY01000021">
    <property type="protein sequence ID" value="HJF93344.1"/>
    <property type="molecule type" value="Genomic_DNA"/>
</dbReference>
<evidence type="ECO:0000256" key="12">
    <source>
        <dbReference type="SAM" id="MobiDB-lite"/>
    </source>
</evidence>
<evidence type="ECO:0000259" key="14">
    <source>
        <dbReference type="PROSITE" id="PS50885"/>
    </source>
</evidence>
<feature type="transmembrane region" description="Helical" evidence="13">
    <location>
        <begin position="12"/>
        <end position="34"/>
    </location>
</feature>
<dbReference type="Gene3D" id="3.30.565.10">
    <property type="entry name" value="Histidine kinase-like ATPase, C-terminal domain"/>
    <property type="match status" value="1"/>
</dbReference>
<dbReference type="InterPro" id="IPR003660">
    <property type="entry name" value="HAMP_dom"/>
</dbReference>
<evidence type="ECO:0000256" key="8">
    <source>
        <dbReference type="ARBA" id="ARBA00022840"/>
    </source>
</evidence>
<feature type="transmembrane region" description="Helical" evidence="13">
    <location>
        <begin position="275"/>
        <end position="295"/>
    </location>
</feature>
<evidence type="ECO:0000256" key="2">
    <source>
        <dbReference type="ARBA" id="ARBA00022475"/>
    </source>
</evidence>
<dbReference type="InterPro" id="IPR010559">
    <property type="entry name" value="Sig_transdc_His_kin_internal"/>
</dbReference>
<keyword evidence="4" id="KW-0808">Transferase</keyword>
<proteinExistence type="predicted"/>
<dbReference type="Pfam" id="PF00672">
    <property type="entry name" value="HAMP"/>
    <property type="match status" value="1"/>
</dbReference>
<keyword evidence="11 13" id="KW-0472">Membrane</keyword>
<comment type="caution">
    <text evidence="15">The sequence shown here is derived from an EMBL/GenBank/DDBJ whole genome shotgun (WGS) entry which is preliminary data.</text>
</comment>
<name>A0A921HZS8_9FIRM</name>
<dbReference type="InterPro" id="IPR036890">
    <property type="entry name" value="HATPase_C_sf"/>
</dbReference>
<dbReference type="SUPFAM" id="SSF55874">
    <property type="entry name" value="ATPase domain of HSP90 chaperone/DNA topoisomerase II/histidine kinase"/>
    <property type="match status" value="1"/>
</dbReference>
<dbReference type="InterPro" id="IPR050640">
    <property type="entry name" value="Bact_2-comp_sensor_kinase"/>
</dbReference>
<dbReference type="Proteomes" id="UP000769156">
    <property type="component" value="Unassembled WGS sequence"/>
</dbReference>